<evidence type="ECO:0000313" key="2">
    <source>
        <dbReference type="EMBL" id="TKX26273.1"/>
    </source>
</evidence>
<dbReference type="AlphaFoldDB" id="A0A4U7B4J8"/>
<dbReference type="EMBL" id="PTQR01000013">
    <property type="protein sequence ID" value="TKX26273.1"/>
    <property type="molecule type" value="Genomic_DNA"/>
</dbReference>
<feature type="region of interest" description="Disordered" evidence="1">
    <location>
        <begin position="229"/>
        <end position="309"/>
    </location>
</feature>
<comment type="caution">
    <text evidence="2">The sequence shown here is derived from an EMBL/GenBank/DDBJ whole genome shotgun (WGS) entry which is preliminary data.</text>
</comment>
<feature type="compositionally biased region" description="Basic and acidic residues" evidence="1">
    <location>
        <begin position="348"/>
        <end position="358"/>
    </location>
</feature>
<dbReference type="Proteomes" id="UP000308133">
    <property type="component" value="Unassembled WGS sequence"/>
</dbReference>
<evidence type="ECO:0000256" key="1">
    <source>
        <dbReference type="SAM" id="MobiDB-lite"/>
    </source>
</evidence>
<name>A0A4U7B4J8_9PEZI</name>
<sequence>MDCGAGMLMFKAEELFDDLMRKVAAIVVGTAGAKSHVLSMAEVARVTSSSMFTIPRAPSHRPVPPIFHSGFVPFMEAFQLRSIFTTSLTSFLTLMQHSHQIEVVDFQSITNALPASPGFNSHDTSLFTTNGGTQSRGLIHVLDTTDNPLTFSDFSSIMHHADRASDLHGHLVSRDAHYRDANSHRSVSLTNAMPFHEAAYGAMPRHAAHTTPRENRPTFVPTHANLARASYGNAPFPPRPVTRGKGSEYYSSRDSTRSSVSAMGGAYEEIQIGYSPPISPHPTLSHSRRNSINPSSTQNTYPVNLSGPRSLEGLEICSLPRRDSTNSIRSLGRTVKSTSTSLLYDLTHGSDTRTDRSGRNARKPSAPAALTVPGHDLPNGSFGSTAPLVPSYPAPRLSDERTLGRDSFESVDLFHGDEKSVRLSKAVHAGVGPYLGDVEAFAATQESITIGLARTVGRELAQAIEGGENDMMEWALGGGNRGPRLTGRRVEVVDGEGNVVEGRFLLGGNRF</sequence>
<feature type="compositionally biased region" description="Low complexity" evidence="1">
    <location>
        <begin position="247"/>
        <end position="261"/>
    </location>
</feature>
<organism evidence="2 3">
    <name type="scientific">Elsinoe australis</name>
    <dbReference type="NCBI Taxonomy" id="40998"/>
    <lineage>
        <taxon>Eukaryota</taxon>
        <taxon>Fungi</taxon>
        <taxon>Dikarya</taxon>
        <taxon>Ascomycota</taxon>
        <taxon>Pezizomycotina</taxon>
        <taxon>Dothideomycetes</taxon>
        <taxon>Dothideomycetidae</taxon>
        <taxon>Myriangiales</taxon>
        <taxon>Elsinoaceae</taxon>
        <taxon>Elsinoe</taxon>
    </lineage>
</organism>
<proteinExistence type="predicted"/>
<reference evidence="2 3" key="1">
    <citation type="submission" date="2018-02" db="EMBL/GenBank/DDBJ databases">
        <title>Draft genome sequences of Elsinoe sp., causing black scab on jojoba.</title>
        <authorList>
            <person name="Stodart B."/>
            <person name="Jeffress S."/>
            <person name="Ash G."/>
            <person name="Arun Chinnappa K."/>
        </authorList>
    </citation>
    <scope>NUCLEOTIDE SEQUENCE [LARGE SCALE GENOMIC DNA]</scope>
    <source>
        <strain evidence="2 3">Hillstone_2</strain>
    </source>
</reference>
<feature type="region of interest" description="Disordered" evidence="1">
    <location>
        <begin position="346"/>
        <end position="401"/>
    </location>
</feature>
<accession>A0A4U7B4J8</accession>
<protein>
    <submittedName>
        <fullName evidence="2">Uncharacterized protein</fullName>
    </submittedName>
</protein>
<feature type="compositionally biased region" description="Polar residues" evidence="1">
    <location>
        <begin position="282"/>
        <end position="303"/>
    </location>
</feature>
<gene>
    <name evidence="2" type="ORF">C1H76_1234</name>
</gene>
<evidence type="ECO:0000313" key="3">
    <source>
        <dbReference type="Proteomes" id="UP000308133"/>
    </source>
</evidence>